<proteinExistence type="predicted"/>
<dbReference type="InterPro" id="IPR050310">
    <property type="entry name" value="VPS10-sortilin"/>
</dbReference>
<evidence type="ECO:0000256" key="1">
    <source>
        <dbReference type="ARBA" id="ARBA00022737"/>
    </source>
</evidence>
<dbReference type="Gene3D" id="2.130.10.10">
    <property type="entry name" value="YVTN repeat-like/Quinoprotein amine dehydrogenase"/>
    <property type="match status" value="5"/>
</dbReference>
<keyword evidence="1" id="KW-0677">Repeat</keyword>
<protein>
    <submittedName>
        <fullName evidence="3">Glycosyl hydrolase</fullName>
    </submittedName>
</protein>
<sequence length="941" mass="104743">MNKNNSLNIALVSTLLFLFSGLYVNGQSSSKGEMAESIRLRQEMRDNSILRDYPVRSIGPVIQGARIVDIAVVPSDIHTYYVAYASGGIYKTKNNGVSFRPIFDNQGTLTIGDIALAPSNVDVLYVGTGEKNSSRSSYAGSGVYKSSDAGKTWIHLGLDNTQHISRIVVHPKNPDIVWVASLGALYSSNAERGVFKSTDGGKTWKKTLYLNDSTGVADLAINESDPDKLVASSWERTRTASNFSGSGIGSFVFYSEDGGETWTQAAEGFPKSSTNGRIGINFAQGSPGIVYAVMDSQEETRAEKINLEEGLKVNDFTDMKVDALLNLDDKELDKFLKKKRYPSKYTSERVKKEVKEGKYKPRALAEYFGDANQALFDTKITGAEVYRSDDSGKSWNKMNSYALEGVYFTYGYYFGEITVSPQNADEIYIYGVPLLKSEDGGRTFSRIDTIGNVHVDHHAMWVNPDNDDHVLLGNDGGLYVSYDGGAEWMHIASDAVGQFYTVNVDMERPYNVYGGLQDNGTLVGSSRTIPNKGKKWETIFGGDGMFVAPDPRNSDIVYVGYQFGNYFRLDRSTGKSKMITPKQDIGTPKLRYNWRTPLILSKHNPDIVYIGAQKVYRSLNRGASWDEISGDLTRDLPQGNVPFSTISCLAESPHKFGVLYVGTDDGNVQFSVNGGGSWELISQGLPKDKWVSSISPSPHDEATVFVSLNGYRNDDFRTYIYVSTDYGKNWKSLRGNLPDEAVNIILQDPVNQDLLYVGTDHGTYISFDRGNHWEHLSGIPNVAAYDMVVHPRDNELVVGTHGRSVYVLDVKPFQKLKGDSVKKGIVAFAAGPVRYSQKWGESEYPYLKPKMPRVELSYYVGQVGEKVDIQIYNEHNKMIRKLQGEATKGFHRFSWDLKVSVGPVSTKRNRARSAMTYIQKGKYTIKFVNDDHADEISFEVK</sequence>
<reference evidence="3" key="1">
    <citation type="submission" date="2023-06" db="EMBL/GenBank/DDBJ databases">
        <title>Genomic of Agaribacillus aureum.</title>
        <authorList>
            <person name="Wang G."/>
        </authorList>
    </citation>
    <scope>NUCLEOTIDE SEQUENCE</scope>
    <source>
        <strain evidence="3">BMA12</strain>
    </source>
</reference>
<evidence type="ECO:0000313" key="3">
    <source>
        <dbReference type="EMBL" id="MDN5212201.1"/>
    </source>
</evidence>
<dbReference type="GO" id="GO:0016787">
    <property type="term" value="F:hydrolase activity"/>
    <property type="evidence" value="ECO:0007669"/>
    <property type="project" value="UniProtKB-KW"/>
</dbReference>
<dbReference type="Proteomes" id="UP001172083">
    <property type="component" value="Unassembled WGS sequence"/>
</dbReference>
<organism evidence="3 4">
    <name type="scientific">Agaribacillus aureus</name>
    <dbReference type="NCBI Taxonomy" id="3051825"/>
    <lineage>
        <taxon>Bacteria</taxon>
        <taxon>Pseudomonadati</taxon>
        <taxon>Bacteroidota</taxon>
        <taxon>Cytophagia</taxon>
        <taxon>Cytophagales</taxon>
        <taxon>Splendidivirgaceae</taxon>
        <taxon>Agaribacillus</taxon>
    </lineage>
</organism>
<dbReference type="SUPFAM" id="SSF110296">
    <property type="entry name" value="Oligoxyloglucan reducing end-specific cellobiohydrolase"/>
    <property type="match status" value="2"/>
</dbReference>
<dbReference type="Gene3D" id="2.60.40.4070">
    <property type="match status" value="1"/>
</dbReference>
<comment type="caution">
    <text evidence="3">The sequence shown here is derived from an EMBL/GenBank/DDBJ whole genome shotgun (WGS) entry which is preliminary data.</text>
</comment>
<dbReference type="Pfam" id="PF15902">
    <property type="entry name" value="Sortilin-Vps10"/>
    <property type="match status" value="2"/>
</dbReference>
<feature type="domain" description="Sortilin N-terminal" evidence="2">
    <location>
        <begin position="143"/>
        <end position="297"/>
    </location>
</feature>
<gene>
    <name evidence="3" type="ORF">QQ020_09070</name>
</gene>
<accession>A0ABT8L582</accession>
<dbReference type="InterPro" id="IPR031778">
    <property type="entry name" value="Sortilin_N"/>
</dbReference>
<dbReference type="InterPro" id="IPR015943">
    <property type="entry name" value="WD40/YVTN_repeat-like_dom_sf"/>
</dbReference>
<dbReference type="PANTHER" id="PTHR12106">
    <property type="entry name" value="SORTILIN RELATED"/>
    <property type="match status" value="1"/>
</dbReference>
<feature type="domain" description="Sortilin N-terminal" evidence="2">
    <location>
        <begin position="720"/>
        <end position="800"/>
    </location>
</feature>
<dbReference type="RefSeq" id="WP_346757523.1">
    <property type="nucleotide sequence ID" value="NZ_JAUJEB010000001.1"/>
</dbReference>
<name>A0ABT8L582_9BACT</name>
<dbReference type="EMBL" id="JAUJEB010000001">
    <property type="protein sequence ID" value="MDN5212201.1"/>
    <property type="molecule type" value="Genomic_DNA"/>
</dbReference>
<dbReference type="CDD" id="cd15482">
    <property type="entry name" value="Sialidase_non-viral"/>
    <property type="match status" value="1"/>
</dbReference>
<evidence type="ECO:0000313" key="4">
    <source>
        <dbReference type="Proteomes" id="UP001172083"/>
    </source>
</evidence>
<keyword evidence="3" id="KW-0378">Hydrolase</keyword>
<keyword evidence="4" id="KW-1185">Reference proteome</keyword>
<evidence type="ECO:0000259" key="2">
    <source>
        <dbReference type="Pfam" id="PF15902"/>
    </source>
</evidence>
<dbReference type="PANTHER" id="PTHR12106:SF27">
    <property type="entry name" value="SORTILIN-RELATED RECEPTOR"/>
    <property type="match status" value="1"/>
</dbReference>